<sequence>MRRNKYAIYNEKEYKIVQIDNHLELISRDEQDLKNGFVRYDRDPNLFIKVVEKSDLETAYDVTPFAVYKGIEFLVIGLNEEKGTVDIYGIDQKVARELGMSTAGRGEFSKTVNLVDVKLIEKVKPIWGFTLDKEN</sequence>
<protein>
    <submittedName>
        <fullName evidence="1">Uncharacterized protein</fullName>
    </submittedName>
</protein>
<evidence type="ECO:0000313" key="1">
    <source>
        <dbReference type="EMBL" id="MDM5441733.1"/>
    </source>
</evidence>
<organism evidence="1 2">
    <name type="scientific">Bacillus hominis</name>
    <dbReference type="NCBI Taxonomy" id="2817478"/>
    <lineage>
        <taxon>Bacteria</taxon>
        <taxon>Bacillati</taxon>
        <taxon>Bacillota</taxon>
        <taxon>Bacilli</taxon>
        <taxon>Bacillales</taxon>
        <taxon>Bacillaceae</taxon>
        <taxon>Bacillus</taxon>
        <taxon>Bacillus cereus group</taxon>
    </lineage>
</organism>
<dbReference type="Proteomes" id="UP001224139">
    <property type="component" value="Unassembled WGS sequence"/>
</dbReference>
<dbReference type="EMBL" id="JAUCFG010000003">
    <property type="protein sequence ID" value="MDM5441733.1"/>
    <property type="molecule type" value="Genomic_DNA"/>
</dbReference>
<reference evidence="1 2" key="1">
    <citation type="submission" date="2023-06" db="EMBL/GenBank/DDBJ databases">
        <title>Comparative genomics of Bacillaceae isolates and their secondary metabolite potential.</title>
        <authorList>
            <person name="Song L."/>
            <person name="Nielsen L.J."/>
            <person name="Mohite O."/>
            <person name="Xu X."/>
            <person name="Weber T."/>
            <person name="Kovacs A.T."/>
        </authorList>
    </citation>
    <scope>NUCLEOTIDE SEQUENCE [LARGE SCALE GENOMIC DNA]</scope>
    <source>
        <strain evidence="1 2">DX2.1</strain>
    </source>
</reference>
<evidence type="ECO:0000313" key="2">
    <source>
        <dbReference type="Proteomes" id="UP001224139"/>
    </source>
</evidence>
<dbReference type="InterPro" id="IPR017020">
    <property type="entry name" value="UCP033725"/>
</dbReference>
<keyword evidence="2" id="KW-1185">Reference proteome</keyword>
<dbReference type="PIRSF" id="PIRSF033725">
    <property type="entry name" value="UCP033725"/>
    <property type="match status" value="1"/>
</dbReference>
<proteinExistence type="predicted"/>
<name>A0ABT7RFN0_9BACI</name>
<comment type="caution">
    <text evidence="1">The sequence shown here is derived from an EMBL/GenBank/DDBJ whole genome shotgun (WGS) entry which is preliminary data.</text>
</comment>
<gene>
    <name evidence="1" type="ORF">QUG02_27315</name>
</gene>
<accession>A0ABT7RFN0</accession>
<dbReference type="RefSeq" id="WP_289361147.1">
    <property type="nucleotide sequence ID" value="NZ_JAUCFG010000003.1"/>
</dbReference>